<comment type="catalytic activity">
    <reaction evidence="26">
        <text>17alpha-hydroxyprogesterone + reduced [NADPH--hemoprotein reductase] + O2 = 11-deoxycortisol + oxidized [NADPH--hemoprotein reductase] + H2O + H(+)</text>
        <dbReference type="Rhea" id="RHEA:50308"/>
        <dbReference type="Rhea" id="RHEA-COMP:11964"/>
        <dbReference type="Rhea" id="RHEA-COMP:11965"/>
        <dbReference type="ChEBI" id="CHEBI:15377"/>
        <dbReference type="ChEBI" id="CHEBI:15378"/>
        <dbReference type="ChEBI" id="CHEBI:15379"/>
        <dbReference type="ChEBI" id="CHEBI:17252"/>
        <dbReference type="ChEBI" id="CHEBI:28324"/>
        <dbReference type="ChEBI" id="CHEBI:57618"/>
        <dbReference type="ChEBI" id="CHEBI:58210"/>
        <dbReference type="EC" id="1.14.14.16"/>
    </reaction>
    <physiologicalReaction direction="left-to-right" evidence="26">
        <dbReference type="Rhea" id="RHEA:50309"/>
    </physiologicalReaction>
</comment>
<dbReference type="PANTHER" id="PTHR24289:SF17">
    <property type="entry name" value="STEROID 21-HYDROXYLASE ISOFORM X1"/>
    <property type="match status" value="1"/>
</dbReference>
<evidence type="ECO:0000256" key="1">
    <source>
        <dbReference type="ARBA" id="ARBA00001970"/>
    </source>
</evidence>
<evidence type="ECO:0000256" key="15">
    <source>
        <dbReference type="ARBA" id="ARBA00023136"/>
    </source>
</evidence>
<evidence type="ECO:0000256" key="5">
    <source>
        <dbReference type="ARBA" id="ARBA00022617"/>
    </source>
</evidence>
<evidence type="ECO:0000256" key="25">
    <source>
        <dbReference type="ARBA" id="ARBA00051718"/>
    </source>
</evidence>
<comment type="catalytic activity">
    <reaction evidence="25">
        <text>progesterone + reduced [NADPH--hemoprotein reductase] + O2 = 21-hydroxyprogesterone + oxidized [NADPH--hemoprotein reductase] + H2O + H(+)</text>
        <dbReference type="Rhea" id="RHEA:50304"/>
        <dbReference type="Rhea" id="RHEA-COMP:11964"/>
        <dbReference type="Rhea" id="RHEA-COMP:11965"/>
        <dbReference type="ChEBI" id="CHEBI:15377"/>
        <dbReference type="ChEBI" id="CHEBI:15378"/>
        <dbReference type="ChEBI" id="CHEBI:15379"/>
        <dbReference type="ChEBI" id="CHEBI:16973"/>
        <dbReference type="ChEBI" id="CHEBI:17026"/>
        <dbReference type="ChEBI" id="CHEBI:57618"/>
        <dbReference type="ChEBI" id="CHEBI:58210"/>
        <dbReference type="EC" id="1.14.14.16"/>
    </reaction>
    <physiologicalReaction direction="left-to-right" evidence="25">
        <dbReference type="Rhea" id="RHEA:50305"/>
    </physiologicalReaction>
</comment>
<reference evidence="30" key="2">
    <citation type="submission" date="2025-09" db="UniProtKB">
        <authorList>
            <consortium name="Ensembl"/>
        </authorList>
    </citation>
    <scope>IDENTIFICATION</scope>
</reference>
<sequence length="399" mass="44880">MRWTPWKPWWRQAGTKESGGKAGRGHLKVQLASRQCSALPAAATRLLSSPFPSPQRMRARPGPLWPIGEEFSLLTWQHRLFTSLWGKIKVGGLGLLQCIQEVLKTWSHWSIQIVDVIPFLRFFPNPGLRRLKQAIEKRDHIVEKQLRQHKESLVAGQWRDMMDYMLQVVAQPSMEEGSGQLLEGHVHMAAVDLLIGGTETTANTLSWAVVFLLHHPEIQQRLQEELDHQLGPGASSSRVPYKDRARLPLLNATIAEVLRLRPVVPLALPHRTTRPSSISGYDIPEGTVIIPNLQGAHLDEMVWERPHEFWPDRFLEPGKTSRALAFGCGARVCLGEPLARLELFVVLTRLLQAFTLLPPGDALPSLQPLPHCSVILKMQPFQVRLQPRGLGAHSLSQSQ</sequence>
<dbReference type="Ensembl" id="ENSCATT00000038562.1">
    <property type="protein sequence ID" value="ENSCATP00000014415.1"/>
    <property type="gene ID" value="ENSCATG00000031244.1"/>
</dbReference>
<dbReference type="OMA" id="LMTICDF"/>
<dbReference type="Proteomes" id="UP000233060">
    <property type="component" value="Unassembled WGS sequence"/>
</dbReference>
<keyword evidence="11 28" id="KW-0408">Iron</keyword>
<evidence type="ECO:0000256" key="13">
    <source>
        <dbReference type="ARBA" id="ARBA00023098"/>
    </source>
</evidence>
<keyword evidence="31" id="KW-1185">Reference proteome</keyword>
<evidence type="ECO:0000256" key="11">
    <source>
        <dbReference type="ARBA" id="ARBA00023004"/>
    </source>
</evidence>
<accession>A0A2K5LN82</accession>
<evidence type="ECO:0000256" key="3">
    <source>
        <dbReference type="ARBA" id="ARBA00004406"/>
    </source>
</evidence>
<dbReference type="GO" id="GO:0106309">
    <property type="term" value="F:progesterone 21-hydroxylase activity"/>
    <property type="evidence" value="ECO:0007669"/>
    <property type="project" value="Ensembl"/>
</dbReference>
<evidence type="ECO:0000256" key="19">
    <source>
        <dbReference type="ARBA" id="ARBA00044116"/>
    </source>
</evidence>
<keyword evidence="14" id="KW-0446">Lipid-binding</keyword>
<keyword evidence="5 28" id="KW-0349">Heme</keyword>
<dbReference type="InterPro" id="IPR002401">
    <property type="entry name" value="Cyt_P450_E_grp-I"/>
</dbReference>
<dbReference type="GO" id="GO:0004508">
    <property type="term" value="F:steroid 17-alpha-monooxygenase activity"/>
    <property type="evidence" value="ECO:0007669"/>
    <property type="project" value="TreeGrafter"/>
</dbReference>
<evidence type="ECO:0000256" key="6">
    <source>
        <dbReference type="ARBA" id="ARBA00022665"/>
    </source>
</evidence>
<dbReference type="GeneTree" id="ENSGT00940000158338"/>
<keyword evidence="10 29" id="KW-0560">Oxidoreductase</keyword>
<proteinExistence type="inferred from homology"/>
<dbReference type="VGNC" id="VGNC:82630">
    <property type="gene designation" value="CYP21A2"/>
</dbReference>
<dbReference type="EC" id="1.14.14.16" evidence="18"/>
<comment type="cofactor">
    <cofactor evidence="28">
        <name>heme</name>
        <dbReference type="ChEBI" id="CHEBI:30413"/>
    </cofactor>
</comment>
<keyword evidence="13" id="KW-0443">Lipid metabolism</keyword>
<gene>
    <name evidence="30 32" type="primary">CYP21A2</name>
</gene>
<keyword evidence="17" id="KW-0755">Steroidogenesis</keyword>
<dbReference type="AlphaFoldDB" id="A0A2K5LN82"/>
<keyword evidence="8" id="KW-0256">Endoplasmic reticulum</keyword>
<comment type="similarity">
    <text evidence="4 29">Belongs to the cytochrome P450 family.</text>
</comment>
<evidence type="ECO:0000256" key="28">
    <source>
        <dbReference type="PIRSR" id="PIRSR602401-1"/>
    </source>
</evidence>
<keyword evidence="16" id="KW-0456">Lyase</keyword>
<keyword evidence="12 29" id="KW-0503">Monooxygenase</keyword>
<evidence type="ECO:0000256" key="20">
    <source>
        <dbReference type="ARBA" id="ARBA00044217"/>
    </source>
</evidence>
<evidence type="ECO:0000313" key="31">
    <source>
        <dbReference type="Proteomes" id="UP000233060"/>
    </source>
</evidence>
<evidence type="ECO:0000256" key="26">
    <source>
        <dbReference type="ARBA" id="ARBA00052423"/>
    </source>
</evidence>
<evidence type="ECO:0000256" key="2">
    <source>
        <dbReference type="ARBA" id="ARBA00004174"/>
    </source>
</evidence>
<evidence type="ECO:0000256" key="29">
    <source>
        <dbReference type="RuleBase" id="RU000461"/>
    </source>
</evidence>
<evidence type="ECO:0000256" key="21">
    <source>
        <dbReference type="ARBA" id="ARBA00044265"/>
    </source>
</evidence>
<evidence type="ECO:0000256" key="18">
    <source>
        <dbReference type="ARBA" id="ARBA00044040"/>
    </source>
</evidence>
<dbReference type="SUPFAM" id="SSF48264">
    <property type="entry name" value="Cytochrome P450"/>
    <property type="match status" value="1"/>
</dbReference>
<feature type="binding site" description="axial binding residue" evidence="28">
    <location>
        <position position="333"/>
    </location>
    <ligand>
        <name>heme</name>
        <dbReference type="ChEBI" id="CHEBI:30413"/>
    </ligand>
    <ligandPart>
        <name>Fe</name>
        <dbReference type="ChEBI" id="CHEBI:18248"/>
    </ligandPart>
</feature>
<evidence type="ECO:0000256" key="4">
    <source>
        <dbReference type="ARBA" id="ARBA00010617"/>
    </source>
</evidence>
<dbReference type="PRINTS" id="PR00463">
    <property type="entry name" value="EP450I"/>
</dbReference>
<dbReference type="GO" id="GO:0042448">
    <property type="term" value="P:progesterone metabolic process"/>
    <property type="evidence" value="ECO:0007669"/>
    <property type="project" value="TreeGrafter"/>
</dbReference>
<evidence type="ECO:0000313" key="32">
    <source>
        <dbReference type="VGNC" id="VGNC:82630"/>
    </source>
</evidence>
<keyword evidence="9" id="KW-0492">Microsome</keyword>
<evidence type="ECO:0000256" key="22">
    <source>
        <dbReference type="ARBA" id="ARBA00044282"/>
    </source>
</evidence>
<evidence type="ECO:0000256" key="12">
    <source>
        <dbReference type="ARBA" id="ARBA00023033"/>
    </source>
</evidence>
<keyword evidence="6" id="KW-0754">Steroid-binding</keyword>
<name>A0A2K5LN82_CERAT</name>
<evidence type="ECO:0000256" key="10">
    <source>
        <dbReference type="ARBA" id="ARBA00023002"/>
    </source>
</evidence>
<organism evidence="30 31">
    <name type="scientific">Cercocebus atys</name>
    <name type="common">Sooty mangabey</name>
    <name type="synonym">Cercocebus torquatus atys</name>
    <dbReference type="NCBI Taxonomy" id="9531"/>
    <lineage>
        <taxon>Eukaryota</taxon>
        <taxon>Metazoa</taxon>
        <taxon>Chordata</taxon>
        <taxon>Craniata</taxon>
        <taxon>Vertebrata</taxon>
        <taxon>Euteleostomi</taxon>
        <taxon>Mammalia</taxon>
        <taxon>Eutheria</taxon>
        <taxon>Euarchontoglires</taxon>
        <taxon>Primates</taxon>
        <taxon>Haplorrhini</taxon>
        <taxon>Catarrhini</taxon>
        <taxon>Cercopithecidae</taxon>
        <taxon>Cercopithecinae</taxon>
        <taxon>Cercocebus</taxon>
    </lineage>
</organism>
<dbReference type="GO" id="GO:0103069">
    <property type="term" value="F:17-hydroxyprogesterone 21-hydroxylase activity"/>
    <property type="evidence" value="ECO:0007669"/>
    <property type="project" value="Ensembl"/>
</dbReference>
<protein>
    <recommendedName>
        <fullName evidence="19">Steroid 21-hydroxylase</fullName>
        <ecNumber evidence="18">1.14.14.16</ecNumber>
    </recommendedName>
    <alternativeName>
        <fullName evidence="23">21-OHase</fullName>
    </alternativeName>
    <alternativeName>
        <fullName evidence="20">Cytochrome P-450c21</fullName>
    </alternativeName>
    <alternativeName>
        <fullName evidence="24">Cytochrome P450 21</fullName>
    </alternativeName>
    <alternativeName>
        <fullName evidence="22">Cytochrome P450 XXI</fullName>
    </alternativeName>
    <alternativeName>
        <fullName evidence="21">Cytochrome P450-C21</fullName>
    </alternativeName>
</protein>
<dbReference type="Bgee" id="ENSCATG00000031244">
    <property type="expression patterns" value="Expressed in spleen and 1 other cell type or tissue"/>
</dbReference>
<dbReference type="Pfam" id="PF00067">
    <property type="entry name" value="p450"/>
    <property type="match status" value="1"/>
</dbReference>
<keyword evidence="7 28" id="KW-0479">Metal-binding</keyword>
<dbReference type="InterPro" id="IPR036396">
    <property type="entry name" value="Cyt_P450_sf"/>
</dbReference>
<evidence type="ECO:0000256" key="27">
    <source>
        <dbReference type="ARBA" id="ARBA00057752"/>
    </source>
</evidence>
<evidence type="ECO:0000256" key="7">
    <source>
        <dbReference type="ARBA" id="ARBA00022723"/>
    </source>
</evidence>
<dbReference type="GO" id="GO:0005506">
    <property type="term" value="F:iron ion binding"/>
    <property type="evidence" value="ECO:0007669"/>
    <property type="project" value="InterPro"/>
</dbReference>
<evidence type="ECO:0000256" key="8">
    <source>
        <dbReference type="ARBA" id="ARBA00022824"/>
    </source>
</evidence>
<dbReference type="Gene3D" id="1.10.630.10">
    <property type="entry name" value="Cytochrome P450"/>
    <property type="match status" value="1"/>
</dbReference>
<dbReference type="PROSITE" id="PS00086">
    <property type="entry name" value="CYTOCHROME_P450"/>
    <property type="match status" value="1"/>
</dbReference>
<dbReference type="GO" id="GO:0005789">
    <property type="term" value="C:endoplasmic reticulum membrane"/>
    <property type="evidence" value="ECO:0007669"/>
    <property type="project" value="UniProtKB-SubCell"/>
</dbReference>
<evidence type="ECO:0000256" key="24">
    <source>
        <dbReference type="ARBA" id="ARBA00044342"/>
    </source>
</evidence>
<dbReference type="GO" id="GO:0005496">
    <property type="term" value="F:steroid binding"/>
    <property type="evidence" value="ECO:0007669"/>
    <property type="project" value="UniProtKB-KW"/>
</dbReference>
<comment type="function">
    <text evidence="27">A cytochrome P450 monooxygenase that plays a major role in adrenal steroidogenesis. Catalyzes the hydroxylation at C-21 of progesterone and 17alpha-hydroxyprogesterone to respectively form 11-deoxycorticosterone and 11-deoxycortisol, intermediate metabolites in the biosynthetic pathway of mineralocorticoids and glucocorticoids. Mechanistically, uses molecular oxygen inserting one oxygen atom into a substrate, and reducing the second into a water molecule, with two electrons provided by NADPH via cytochrome P450 reductase (CPR; NADPH-ferrihemoprotein reductase).</text>
</comment>
<dbReference type="PRINTS" id="PR00385">
    <property type="entry name" value="P450"/>
</dbReference>
<dbReference type="STRING" id="9531.ENSCATP00000014415"/>
<comment type="cofactor">
    <cofactor evidence="1">
        <name>heme b</name>
        <dbReference type="ChEBI" id="CHEBI:60344"/>
    </cofactor>
</comment>
<dbReference type="GO" id="GO:0020037">
    <property type="term" value="F:heme binding"/>
    <property type="evidence" value="ECO:0007669"/>
    <property type="project" value="Ensembl"/>
</dbReference>
<evidence type="ECO:0000313" key="30">
    <source>
        <dbReference type="Ensembl" id="ENSCATP00000014415.1"/>
    </source>
</evidence>
<evidence type="ECO:0000256" key="17">
    <source>
        <dbReference type="ARBA" id="ARBA00023250"/>
    </source>
</evidence>
<comment type="subcellular location">
    <subcellularLocation>
        <location evidence="3">Endoplasmic reticulum membrane</location>
        <topology evidence="3">Peripheral membrane protein</topology>
    </subcellularLocation>
    <subcellularLocation>
        <location evidence="2">Microsome membrane</location>
        <topology evidence="2">Peripheral membrane protein</topology>
    </subcellularLocation>
</comment>
<evidence type="ECO:0000256" key="9">
    <source>
        <dbReference type="ARBA" id="ARBA00022848"/>
    </source>
</evidence>
<dbReference type="PANTHER" id="PTHR24289">
    <property type="entry name" value="STEROID 17-ALPHA-HYDROXYLASE/17,20 LYASE"/>
    <property type="match status" value="1"/>
</dbReference>
<dbReference type="FunFam" id="1.10.630.10:FF:000049">
    <property type="entry name" value="steroid 21-hydroxylase isoform X1"/>
    <property type="match status" value="1"/>
</dbReference>
<dbReference type="InterPro" id="IPR001128">
    <property type="entry name" value="Cyt_P450"/>
</dbReference>
<dbReference type="GO" id="GO:0016829">
    <property type="term" value="F:lyase activity"/>
    <property type="evidence" value="ECO:0007669"/>
    <property type="project" value="UniProtKB-KW"/>
</dbReference>
<keyword evidence="15" id="KW-0472">Membrane</keyword>
<dbReference type="InterPro" id="IPR017972">
    <property type="entry name" value="Cyt_P450_CS"/>
</dbReference>
<evidence type="ECO:0000256" key="14">
    <source>
        <dbReference type="ARBA" id="ARBA00023121"/>
    </source>
</evidence>
<dbReference type="GO" id="GO:0006705">
    <property type="term" value="P:mineralocorticoid biosynthetic process"/>
    <property type="evidence" value="ECO:0007669"/>
    <property type="project" value="UniProtKB-ARBA"/>
</dbReference>
<dbReference type="GO" id="GO:0034651">
    <property type="term" value="P:cortisol biosynthetic process"/>
    <property type="evidence" value="ECO:0007669"/>
    <property type="project" value="Ensembl"/>
</dbReference>
<reference evidence="30" key="1">
    <citation type="submission" date="2025-08" db="UniProtKB">
        <authorList>
            <consortium name="Ensembl"/>
        </authorList>
    </citation>
    <scope>IDENTIFICATION</scope>
</reference>
<evidence type="ECO:0000256" key="16">
    <source>
        <dbReference type="ARBA" id="ARBA00023239"/>
    </source>
</evidence>
<evidence type="ECO:0000256" key="23">
    <source>
        <dbReference type="ARBA" id="ARBA00044304"/>
    </source>
</evidence>